<evidence type="ECO:0000313" key="2">
    <source>
        <dbReference type="Proteomes" id="UP001152562"/>
    </source>
</evidence>
<comment type="caution">
    <text evidence="1">The sequence shown here is derived from an EMBL/GenBank/DDBJ whole genome shotgun (WGS) entry which is preliminary data.</text>
</comment>
<organism evidence="1 2">
    <name type="scientific">Pieris brassicae</name>
    <name type="common">White butterfly</name>
    <name type="synonym">Large white butterfly</name>
    <dbReference type="NCBI Taxonomy" id="7116"/>
    <lineage>
        <taxon>Eukaryota</taxon>
        <taxon>Metazoa</taxon>
        <taxon>Ecdysozoa</taxon>
        <taxon>Arthropoda</taxon>
        <taxon>Hexapoda</taxon>
        <taxon>Insecta</taxon>
        <taxon>Pterygota</taxon>
        <taxon>Neoptera</taxon>
        <taxon>Endopterygota</taxon>
        <taxon>Lepidoptera</taxon>
        <taxon>Glossata</taxon>
        <taxon>Ditrysia</taxon>
        <taxon>Papilionoidea</taxon>
        <taxon>Pieridae</taxon>
        <taxon>Pierinae</taxon>
        <taxon>Pieris</taxon>
    </lineage>
</organism>
<protein>
    <submittedName>
        <fullName evidence="1">Uncharacterized protein</fullName>
    </submittedName>
</protein>
<dbReference type="Proteomes" id="UP001152562">
    <property type="component" value="Unassembled WGS sequence"/>
</dbReference>
<evidence type="ECO:0000313" key="1">
    <source>
        <dbReference type="EMBL" id="CAH4036386.1"/>
    </source>
</evidence>
<dbReference type="AlphaFoldDB" id="A0A9P0TUG8"/>
<reference evidence="1" key="1">
    <citation type="submission" date="2022-05" db="EMBL/GenBank/DDBJ databases">
        <authorList>
            <person name="Okamura Y."/>
        </authorList>
    </citation>
    <scope>NUCLEOTIDE SEQUENCE</scope>
</reference>
<keyword evidence="2" id="KW-1185">Reference proteome</keyword>
<sequence>MLDRSPTLITVMNLIGKGMGKSWKRKKRKREKILLVEKSVTLCLLILYLCTPVEQMKASKGSFKAWVEKNVPKLQPDYNPNHGYEPYWPGGHWLYLDKELGPWVGKVCARTVDNKEYQQCVSIFGLCLGWWNDQFYRGFYTFDTYCKFLDAQCRTEYSKRSYFT</sequence>
<accession>A0A9P0TUG8</accession>
<gene>
    <name evidence="1" type="ORF">PIBRA_LOCUS12187</name>
</gene>
<name>A0A9P0TUG8_PIEBR</name>
<proteinExistence type="predicted"/>
<dbReference type="EMBL" id="CALOZG010000071">
    <property type="protein sequence ID" value="CAH4036386.1"/>
    <property type="molecule type" value="Genomic_DNA"/>
</dbReference>